<dbReference type="Gene3D" id="1.25.40.10">
    <property type="entry name" value="Tetratricopeptide repeat domain"/>
    <property type="match status" value="1"/>
</dbReference>
<name>A0A879R292_9CAUD</name>
<keyword evidence="2" id="KW-1185">Reference proteome</keyword>
<reference evidence="1" key="1">
    <citation type="submission" date="2020-09" db="EMBL/GenBank/DDBJ databases">
        <authorList>
            <person name="Zhang D."/>
            <person name="Hatherill J.R."/>
            <person name="Ramirez J.F."/>
            <person name="Edinger B."/>
            <person name="Balarin R."/>
            <person name="Sullivan A."/>
            <person name="Humpal K.M."/>
            <person name="Guseva A."/>
            <person name="Butela K.A."/>
            <person name="Garlena R.A."/>
            <person name="Russell D.A."/>
            <person name="Pope W.H."/>
            <person name="Jacobs-Sera D."/>
            <person name="Hatfull G.F."/>
        </authorList>
    </citation>
    <scope>NUCLEOTIDE SEQUENCE</scope>
</reference>
<dbReference type="RefSeq" id="YP_010670313.1">
    <property type="nucleotide sequence ID" value="NC_070963.1"/>
</dbReference>
<dbReference type="GeneID" id="77946508"/>
<sequence>MNPLELVAKTLYSFKEQQLTFELLDAFGKQAQVFSQYDEIAKIFFELRNFSKAIEYGEKSLKLAQTKEEKYVTAKNLINAYNQSNYPEKSITQIEKLKKQNPQDTELLLEETFAYSAINQKEKSEKLLFNLLQRKLPEEIERKAYHNLSGHYFRKDDLHTGLQHFLKAGEVEAYKNQKHPDFEKWDGTVTQGRTIIVDNQCGAGDEVIHVRFMKNLKDLGMKPIWSSTRRELVELFKHNGYDAVCIWDKPEFPKDACWVYGLALPYYLNLELKDMGREPYLSTLPEFDKKWEWMKEDTGYKVGMFWASSSGFEQNSFRSVELKDYMSVLGNKGYSLYSLQTYTDNKDANEYPEIKQSLSVKGREFADTFSIIKNLDLVVTSCSFVAHVAASMGKEVCVFVPIMEYYVWTSSTGKCMWYGDNVHLFRQKKPRTWDAPIKEFWEFMNDRRV</sequence>
<accession>A0A879R292</accession>
<evidence type="ECO:0000313" key="1">
    <source>
        <dbReference type="EMBL" id="QPX48303.1"/>
    </source>
</evidence>
<organism evidence="1 2">
    <name type="scientific">Synechococcus phage S-SRM01</name>
    <dbReference type="NCBI Taxonomy" id="2781608"/>
    <lineage>
        <taxon>Viruses</taxon>
        <taxon>Duplodnaviria</taxon>
        <taxon>Heunggongvirae</taxon>
        <taxon>Uroviricota</taxon>
        <taxon>Caudoviricetes</taxon>
        <taxon>Pantevenvirales</taxon>
        <taxon>Kyanoviridae</taxon>
        <taxon>Serangoonvirus</taxon>
        <taxon>Serangoonvirus essarone</taxon>
    </lineage>
</organism>
<protein>
    <submittedName>
        <fullName evidence="1">Tetratricopeptide repeat protein</fullName>
    </submittedName>
</protein>
<dbReference type="KEGG" id="vg:77946508"/>
<dbReference type="SUPFAM" id="SSF48452">
    <property type="entry name" value="TPR-like"/>
    <property type="match status" value="1"/>
</dbReference>
<dbReference type="Proteomes" id="UP000664915">
    <property type="component" value="Segment"/>
</dbReference>
<dbReference type="InterPro" id="IPR011990">
    <property type="entry name" value="TPR-like_helical_dom_sf"/>
</dbReference>
<dbReference type="EMBL" id="MW015081">
    <property type="protein sequence ID" value="QPX48303.1"/>
    <property type="molecule type" value="Genomic_DNA"/>
</dbReference>
<dbReference type="SUPFAM" id="SSF53756">
    <property type="entry name" value="UDP-Glycosyltransferase/glycogen phosphorylase"/>
    <property type="match status" value="1"/>
</dbReference>
<evidence type="ECO:0000313" key="2">
    <source>
        <dbReference type="Proteomes" id="UP000664915"/>
    </source>
</evidence>
<proteinExistence type="predicted"/>